<gene>
    <name evidence="3" type="ORF">M0R45_007681</name>
</gene>
<reference evidence="3 4" key="1">
    <citation type="journal article" date="2023" name="G3 (Bethesda)">
        <title>A chromosome-length genome assembly and annotation of blackberry (Rubus argutus, cv. 'Hillquist').</title>
        <authorList>
            <person name="Bruna T."/>
            <person name="Aryal R."/>
            <person name="Dudchenko O."/>
            <person name="Sargent D.J."/>
            <person name="Mead D."/>
            <person name="Buti M."/>
            <person name="Cavallini A."/>
            <person name="Hytonen T."/>
            <person name="Andres J."/>
            <person name="Pham M."/>
            <person name="Weisz D."/>
            <person name="Mascagni F."/>
            <person name="Usai G."/>
            <person name="Natali L."/>
            <person name="Bassil N."/>
            <person name="Fernandez G.E."/>
            <person name="Lomsadze A."/>
            <person name="Armour M."/>
            <person name="Olukolu B."/>
            <person name="Poorten T."/>
            <person name="Britton C."/>
            <person name="Davik J."/>
            <person name="Ashrafi H."/>
            <person name="Aiden E.L."/>
            <person name="Borodovsky M."/>
            <person name="Worthington M."/>
        </authorList>
    </citation>
    <scope>NUCLEOTIDE SEQUENCE [LARGE SCALE GENOMIC DNA]</scope>
    <source>
        <strain evidence="3">PI 553951</strain>
    </source>
</reference>
<feature type="signal peptide" evidence="2">
    <location>
        <begin position="1"/>
        <end position="33"/>
    </location>
</feature>
<keyword evidence="2" id="KW-0732">Signal</keyword>
<feature type="region of interest" description="Disordered" evidence="1">
    <location>
        <begin position="47"/>
        <end position="99"/>
    </location>
</feature>
<evidence type="ECO:0000256" key="1">
    <source>
        <dbReference type="SAM" id="MobiDB-lite"/>
    </source>
</evidence>
<proteinExistence type="predicted"/>
<keyword evidence="4" id="KW-1185">Reference proteome</keyword>
<dbReference type="EMBL" id="JBEDUW010000002">
    <property type="protein sequence ID" value="KAK9941991.1"/>
    <property type="molecule type" value="Genomic_DNA"/>
</dbReference>
<dbReference type="PANTHER" id="PTHR34663">
    <property type="entry name" value="OS06G0637400 PROTEIN"/>
    <property type="match status" value="1"/>
</dbReference>
<dbReference type="InterPro" id="IPR044700">
    <property type="entry name" value="PIP2/PIPL1"/>
</dbReference>
<organism evidence="3 4">
    <name type="scientific">Rubus argutus</name>
    <name type="common">Southern blackberry</name>
    <dbReference type="NCBI Taxonomy" id="59490"/>
    <lineage>
        <taxon>Eukaryota</taxon>
        <taxon>Viridiplantae</taxon>
        <taxon>Streptophyta</taxon>
        <taxon>Embryophyta</taxon>
        <taxon>Tracheophyta</taxon>
        <taxon>Spermatophyta</taxon>
        <taxon>Magnoliopsida</taxon>
        <taxon>eudicotyledons</taxon>
        <taxon>Gunneridae</taxon>
        <taxon>Pentapetalae</taxon>
        <taxon>rosids</taxon>
        <taxon>fabids</taxon>
        <taxon>Rosales</taxon>
        <taxon>Rosaceae</taxon>
        <taxon>Rosoideae</taxon>
        <taxon>Rosoideae incertae sedis</taxon>
        <taxon>Rubus</taxon>
    </lineage>
</organism>
<name>A0AAW1XZW0_RUBAR</name>
<comment type="caution">
    <text evidence="3">The sequence shown here is derived from an EMBL/GenBank/DDBJ whole genome shotgun (WGS) entry which is preliminary data.</text>
</comment>
<dbReference type="PANTHER" id="PTHR34663:SF9">
    <property type="entry name" value="OS06G0637400 PROTEIN"/>
    <property type="match status" value="1"/>
</dbReference>
<feature type="chain" id="PRO_5043531043" evidence="2">
    <location>
        <begin position="34"/>
        <end position="99"/>
    </location>
</feature>
<sequence length="99" mass="10549">MRIMAANQESQSFGVLLLLLLFLLSFGLLRIEARPLSSHRGMDGLSFGMVKSSGPSKGGGGHKARSSTRDRILLVQYGIRDNSGPSPGSGHQYGNGIHP</sequence>
<evidence type="ECO:0000256" key="2">
    <source>
        <dbReference type="SAM" id="SignalP"/>
    </source>
</evidence>
<accession>A0AAW1XZW0</accession>
<protein>
    <submittedName>
        <fullName evidence="3">Uncharacterized protein</fullName>
    </submittedName>
</protein>
<evidence type="ECO:0000313" key="4">
    <source>
        <dbReference type="Proteomes" id="UP001457282"/>
    </source>
</evidence>
<evidence type="ECO:0000313" key="3">
    <source>
        <dbReference type="EMBL" id="KAK9941991.1"/>
    </source>
</evidence>
<dbReference type="GO" id="GO:0045087">
    <property type="term" value="P:innate immune response"/>
    <property type="evidence" value="ECO:0007669"/>
    <property type="project" value="InterPro"/>
</dbReference>
<dbReference type="Proteomes" id="UP001457282">
    <property type="component" value="Unassembled WGS sequence"/>
</dbReference>
<dbReference type="GO" id="GO:0050793">
    <property type="term" value="P:regulation of developmental process"/>
    <property type="evidence" value="ECO:0007669"/>
    <property type="project" value="InterPro"/>
</dbReference>
<dbReference type="AlphaFoldDB" id="A0AAW1XZW0"/>